<organism evidence="1 2">
    <name type="scientific">Ciona savignyi</name>
    <name type="common">Pacific transparent sea squirt</name>
    <dbReference type="NCBI Taxonomy" id="51511"/>
    <lineage>
        <taxon>Eukaryota</taxon>
        <taxon>Metazoa</taxon>
        <taxon>Chordata</taxon>
        <taxon>Tunicata</taxon>
        <taxon>Ascidiacea</taxon>
        <taxon>Phlebobranchia</taxon>
        <taxon>Cionidae</taxon>
        <taxon>Ciona</taxon>
    </lineage>
</organism>
<evidence type="ECO:0000313" key="2">
    <source>
        <dbReference type="Proteomes" id="UP000007875"/>
    </source>
</evidence>
<evidence type="ECO:0000313" key="1">
    <source>
        <dbReference type="Ensembl" id="ENSCSAVP00000009874.1"/>
    </source>
</evidence>
<sequence length="45" mass="5147">MVSEADWLTSRRRTGGRRRISYNQGKSLTASNIEDVLNFADKFAQ</sequence>
<protein>
    <submittedName>
        <fullName evidence="1">Uncharacterized protein</fullName>
    </submittedName>
</protein>
<dbReference type="InParanoid" id="H2YX13"/>
<keyword evidence="2" id="KW-1185">Reference proteome</keyword>
<reference evidence="1" key="2">
    <citation type="submission" date="2025-08" db="UniProtKB">
        <authorList>
            <consortium name="Ensembl"/>
        </authorList>
    </citation>
    <scope>IDENTIFICATION</scope>
</reference>
<dbReference type="Proteomes" id="UP000007875">
    <property type="component" value="Unassembled WGS sequence"/>
</dbReference>
<reference evidence="2" key="1">
    <citation type="submission" date="2003-08" db="EMBL/GenBank/DDBJ databases">
        <authorList>
            <person name="Birren B."/>
            <person name="Nusbaum C."/>
            <person name="Abebe A."/>
            <person name="Abouelleil A."/>
            <person name="Adekoya E."/>
            <person name="Ait-zahra M."/>
            <person name="Allen N."/>
            <person name="Allen T."/>
            <person name="An P."/>
            <person name="Anderson M."/>
            <person name="Anderson S."/>
            <person name="Arachchi H."/>
            <person name="Armbruster J."/>
            <person name="Bachantsang P."/>
            <person name="Baldwin J."/>
            <person name="Barry A."/>
            <person name="Bayul T."/>
            <person name="Blitshsteyn B."/>
            <person name="Bloom T."/>
            <person name="Blye J."/>
            <person name="Boguslavskiy L."/>
            <person name="Borowsky M."/>
            <person name="Boukhgalter B."/>
            <person name="Brunache A."/>
            <person name="Butler J."/>
            <person name="Calixte N."/>
            <person name="Calvo S."/>
            <person name="Camarata J."/>
            <person name="Campo K."/>
            <person name="Chang J."/>
            <person name="Cheshatsang Y."/>
            <person name="Citroen M."/>
            <person name="Collymore A."/>
            <person name="Considine T."/>
            <person name="Cook A."/>
            <person name="Cooke P."/>
            <person name="Corum B."/>
            <person name="Cuomo C."/>
            <person name="David R."/>
            <person name="Dawoe T."/>
            <person name="Degray S."/>
            <person name="Dodge S."/>
            <person name="Dooley K."/>
            <person name="Dorje P."/>
            <person name="Dorjee K."/>
            <person name="Dorris L."/>
            <person name="Duffey N."/>
            <person name="Dupes A."/>
            <person name="Elkins T."/>
            <person name="Engels R."/>
            <person name="Erickson J."/>
            <person name="Farina A."/>
            <person name="Faro S."/>
            <person name="Ferreira P."/>
            <person name="Fischer H."/>
            <person name="Fitzgerald M."/>
            <person name="Foley K."/>
            <person name="Gage D."/>
            <person name="Galagan J."/>
            <person name="Gearin G."/>
            <person name="Gnerre S."/>
            <person name="Gnirke A."/>
            <person name="Goyette A."/>
            <person name="Graham J."/>
            <person name="Grandbois E."/>
            <person name="Gyaltsen K."/>
            <person name="Hafez N."/>
            <person name="Hagopian D."/>
            <person name="Hagos B."/>
            <person name="Hall J."/>
            <person name="Hatcher B."/>
            <person name="Heller A."/>
            <person name="Higgins H."/>
            <person name="Honan T."/>
            <person name="Horn A."/>
            <person name="Houde N."/>
            <person name="Hughes L."/>
            <person name="Hulme W."/>
            <person name="Husby E."/>
            <person name="Iliev I."/>
            <person name="Jaffe D."/>
            <person name="Jones C."/>
            <person name="Kamal M."/>
            <person name="Kamat A."/>
            <person name="Kamvysselis M."/>
            <person name="Karlsson E."/>
            <person name="Kells C."/>
            <person name="Kieu A."/>
            <person name="Kisner P."/>
            <person name="Kodira C."/>
            <person name="Kulbokas E."/>
            <person name="Labutti K."/>
            <person name="Lama D."/>
            <person name="Landers T."/>
            <person name="Leger J."/>
            <person name="Levine S."/>
            <person name="Lewis D."/>
            <person name="Lewis T."/>
            <person name="Lindblad-toh K."/>
            <person name="Liu X."/>
            <person name="Lokyitsang T."/>
            <person name="Lokyitsang Y."/>
            <person name="Lucien O."/>
            <person name="Lui A."/>
            <person name="Ma L.J."/>
            <person name="Mabbitt R."/>
            <person name="Macdonald J."/>
            <person name="Maclean C."/>
            <person name="Major J."/>
            <person name="Manning J."/>
            <person name="Marabella R."/>
            <person name="Maru K."/>
            <person name="Matthews C."/>
            <person name="Mauceli E."/>
            <person name="Mccarthy M."/>
            <person name="Mcdonough S."/>
            <person name="Mcghee T."/>
            <person name="Meldrim J."/>
            <person name="Meneus L."/>
            <person name="Mesirov J."/>
            <person name="Mihalev A."/>
            <person name="Mihova T."/>
            <person name="Mikkelsen T."/>
            <person name="Mlenga V."/>
            <person name="Moru K."/>
            <person name="Mozes J."/>
            <person name="Mulrain L."/>
            <person name="Munson G."/>
            <person name="Naylor J."/>
            <person name="Newes C."/>
            <person name="Nguyen C."/>
            <person name="Nguyen N."/>
            <person name="Nguyen T."/>
            <person name="Nicol R."/>
            <person name="Nielsen C."/>
            <person name="Nizzari M."/>
            <person name="Norbu C."/>
            <person name="Norbu N."/>
            <person name="O'donnell P."/>
            <person name="Okoawo O."/>
            <person name="O'leary S."/>
            <person name="Omotosho B."/>
            <person name="O'neill K."/>
            <person name="Osman S."/>
            <person name="Parker S."/>
            <person name="Perrin D."/>
            <person name="Phunkhang P."/>
            <person name="Piqani B."/>
            <person name="Purcell S."/>
            <person name="Rachupka T."/>
            <person name="Ramasamy U."/>
            <person name="Rameau R."/>
            <person name="Ray V."/>
            <person name="Raymond C."/>
            <person name="Retta R."/>
            <person name="Richardson S."/>
            <person name="Rise C."/>
            <person name="Rodriguez J."/>
            <person name="Rogers J."/>
            <person name="Rogov P."/>
            <person name="Rutman M."/>
            <person name="Schupbach R."/>
            <person name="Seaman C."/>
            <person name="Settipalli S."/>
            <person name="Sharpe T."/>
            <person name="Sheridan J."/>
            <person name="Sherpa N."/>
            <person name="Shi J."/>
            <person name="Smirnov S."/>
            <person name="Smith C."/>
            <person name="Sougnez C."/>
            <person name="Spencer B."/>
            <person name="Stalker J."/>
            <person name="Stange-thomann N."/>
            <person name="Stavropoulos S."/>
            <person name="Stetson K."/>
            <person name="Stone C."/>
            <person name="Stone S."/>
            <person name="Stubbs M."/>
            <person name="Talamas J."/>
            <person name="Tchuinga P."/>
            <person name="Tenzing P."/>
            <person name="Tesfaye S."/>
            <person name="Theodore J."/>
            <person name="Thoulutsang Y."/>
            <person name="Topham K."/>
            <person name="Towey S."/>
            <person name="Tsamla T."/>
            <person name="Tsomo N."/>
            <person name="Vallee D."/>
            <person name="Vassiliev H."/>
            <person name="Venkataraman V."/>
            <person name="Vinson J."/>
            <person name="Vo A."/>
            <person name="Wade C."/>
            <person name="Wang S."/>
            <person name="Wangchuk T."/>
            <person name="Wangdi T."/>
            <person name="Whittaker C."/>
            <person name="Wilkinson J."/>
            <person name="Wu Y."/>
            <person name="Wyman D."/>
            <person name="Yadav S."/>
            <person name="Yang S."/>
            <person name="Yang X."/>
            <person name="Yeager S."/>
            <person name="Yee E."/>
            <person name="Young G."/>
            <person name="Zainoun J."/>
            <person name="Zembeck L."/>
            <person name="Zimmer A."/>
            <person name="Zody M."/>
            <person name="Lander E."/>
        </authorList>
    </citation>
    <scope>NUCLEOTIDE SEQUENCE [LARGE SCALE GENOMIC DNA]</scope>
</reference>
<dbReference type="AlphaFoldDB" id="H2YX13"/>
<proteinExistence type="predicted"/>
<name>H2YX13_CIOSA</name>
<dbReference type="Ensembl" id="ENSCSAVT00000009993.1">
    <property type="protein sequence ID" value="ENSCSAVP00000009874.1"/>
    <property type="gene ID" value="ENSCSAVG00000005804.1"/>
</dbReference>
<accession>H2YX13</accession>
<reference evidence="1" key="3">
    <citation type="submission" date="2025-09" db="UniProtKB">
        <authorList>
            <consortium name="Ensembl"/>
        </authorList>
    </citation>
    <scope>IDENTIFICATION</scope>
</reference>
<dbReference type="HOGENOM" id="CLU_3207349_0_0_1"/>